<organism evidence="1 2">
    <name type="scientific">Winogradskyella ouciana</name>
    <dbReference type="NCBI Taxonomy" id="2608631"/>
    <lineage>
        <taxon>Bacteria</taxon>
        <taxon>Pseudomonadati</taxon>
        <taxon>Bacteroidota</taxon>
        <taxon>Flavobacteriia</taxon>
        <taxon>Flavobacteriales</taxon>
        <taxon>Flavobacteriaceae</taxon>
        <taxon>Winogradskyella</taxon>
    </lineage>
</organism>
<sequence>MINELNLKSKKYRVYKSEIGDLYLFDNYVITNFNEGVDLNYANFYEAGLEIRNHFMDKPFGYIANRNNSYSINLHDVTIFNKAFPNLKAYAIVTYNTLTERVFEIENHFFTSNRQAFKNIIDAIAWVEEILS</sequence>
<evidence type="ECO:0000313" key="1">
    <source>
        <dbReference type="EMBL" id="MTE25468.1"/>
    </source>
</evidence>
<accession>A0A7K1GAQ6</accession>
<dbReference type="Proteomes" id="UP000447545">
    <property type="component" value="Unassembled WGS sequence"/>
</dbReference>
<dbReference type="SUPFAM" id="SSF52091">
    <property type="entry name" value="SpoIIaa-like"/>
    <property type="match status" value="1"/>
</dbReference>
<proteinExistence type="predicted"/>
<dbReference type="EMBL" id="WJYA01000002">
    <property type="protein sequence ID" value="MTE25468.1"/>
    <property type="molecule type" value="Genomic_DNA"/>
</dbReference>
<reference evidence="1 2" key="1">
    <citation type="submission" date="2019-11" db="EMBL/GenBank/DDBJ databases">
        <title>Winogradskyella ouciana sp. nov., isolated from the hadal seawater of the Mariana Trench.</title>
        <authorList>
            <person name="Liu R."/>
        </authorList>
    </citation>
    <scope>NUCLEOTIDE SEQUENCE [LARGE SCALE GENOMIC DNA]</scope>
    <source>
        <strain evidence="1 2">ZXX205</strain>
    </source>
</reference>
<evidence type="ECO:0000313" key="2">
    <source>
        <dbReference type="Proteomes" id="UP000447545"/>
    </source>
</evidence>
<dbReference type="InterPro" id="IPR036513">
    <property type="entry name" value="STAS_dom_sf"/>
</dbReference>
<keyword evidence="2" id="KW-1185">Reference proteome</keyword>
<gene>
    <name evidence="1" type="ORF">F1003_00865</name>
</gene>
<dbReference type="RefSeq" id="WP_155087316.1">
    <property type="nucleotide sequence ID" value="NZ_WJYA01000002.1"/>
</dbReference>
<dbReference type="AlphaFoldDB" id="A0A7K1GAQ6"/>
<protein>
    <recommendedName>
        <fullName evidence="3">STAS/SEC14 domain-containing protein</fullName>
    </recommendedName>
</protein>
<name>A0A7K1GAQ6_9FLAO</name>
<evidence type="ECO:0008006" key="3">
    <source>
        <dbReference type="Google" id="ProtNLM"/>
    </source>
</evidence>
<comment type="caution">
    <text evidence="1">The sequence shown here is derived from an EMBL/GenBank/DDBJ whole genome shotgun (WGS) entry which is preliminary data.</text>
</comment>